<comment type="caution">
    <text evidence="1">The sequence shown here is derived from an EMBL/GenBank/DDBJ whole genome shotgun (WGS) entry which is preliminary data.</text>
</comment>
<dbReference type="OrthoDB" id="5106738at2"/>
<accession>A0A4Y9JD47</accession>
<reference evidence="1 2" key="1">
    <citation type="submission" date="2019-03" db="EMBL/GenBank/DDBJ databases">
        <title>Diversity of the mouse oral microbiome.</title>
        <authorList>
            <person name="Joseph S."/>
            <person name="Aduse-Opoku J."/>
            <person name="Curtis M."/>
            <person name="Wade W."/>
            <person name="Hashim A."/>
        </authorList>
    </citation>
    <scope>NUCLEOTIDE SEQUENCE [LARGE SCALE GENOMIC DNA]</scope>
    <source>
        <strain evidence="1 2">WM131</strain>
    </source>
</reference>
<dbReference type="RefSeq" id="WP_135181021.1">
    <property type="nucleotide sequence ID" value="NZ_JADGKZ010000001.1"/>
</dbReference>
<evidence type="ECO:0000313" key="2">
    <source>
        <dbReference type="Proteomes" id="UP000297253"/>
    </source>
</evidence>
<protein>
    <submittedName>
        <fullName evidence="1">Uncharacterized protein</fullName>
    </submittedName>
</protein>
<evidence type="ECO:0000313" key="1">
    <source>
        <dbReference type="EMBL" id="TFU98892.1"/>
    </source>
</evidence>
<proteinExistence type="predicted"/>
<organism evidence="1 2">
    <name type="scientific">Streptococcus cuniculi</name>
    <dbReference type="NCBI Taxonomy" id="1432788"/>
    <lineage>
        <taxon>Bacteria</taxon>
        <taxon>Bacillati</taxon>
        <taxon>Bacillota</taxon>
        <taxon>Bacilli</taxon>
        <taxon>Lactobacillales</taxon>
        <taxon>Streptococcaceae</taxon>
        <taxon>Streptococcus</taxon>
    </lineage>
</organism>
<sequence>MAMKIDFKDKSFIKVFFNQRGYVLDFSNSTIISFTFDSIVIDIQGKYQLSKGKSFETFIDEDLDDLVLKLSLDLLQYYENLPESSLEKNDERNTRFERLKKRLLYYPDIATEYFSEITQNLSSYFDSSYIDKQISIMLSMIKESPSNSIGKAKELLELCFKHILDRENIEYSNSAIMIWF</sequence>
<dbReference type="AlphaFoldDB" id="A0A4Y9JD47"/>
<dbReference type="EMBL" id="SPPD01000001">
    <property type="protein sequence ID" value="TFU98892.1"/>
    <property type="molecule type" value="Genomic_DNA"/>
</dbReference>
<gene>
    <name evidence="1" type="ORF">E4T82_00865</name>
</gene>
<dbReference type="Proteomes" id="UP000297253">
    <property type="component" value="Unassembled WGS sequence"/>
</dbReference>
<name>A0A4Y9JD47_9STRE</name>